<sequence length="439" mass="47786">MNKLATLSAVLAFSAVFAQSFNTQKMNSFMQALDQNRKFMGTVAVAENGKTVYSNAFGYADVENKVKNTPETKFRIGSISKTFTSALVMKAVEENKLKLDDKLSKYYPQIKNADKITLEHLLNHRSGIHNVTALPDYLTWNSKAITPKDMVAKISAAGSDFEPGKTMSYSNSNYVLLSYILESTYGKSYAKLLEEKITKPLGLSNTYFGKTINPSDKEAFSYVFAENFVKDAETDMSVPTGAGAVVSTTGDLLTFATALFNGKVVSATSLEKMMKMTDGYGYGLFSVPFNGLTGYGHTGGIDGFTSALYHFPQNKTTYVMLSNGSAFDNNRIAIAALSAATGKDFDIPTFKSVAVKAEDLSKLTGTYSSTQIPLKIDVRTRDGKLLAQATGQGEFALEAQSATVFTFEAAGIELQFDPSKNEMILVQSGMKIPFTKDKK</sequence>
<dbReference type="RefSeq" id="WP_181885870.1">
    <property type="nucleotide sequence ID" value="NZ_CP059472.1"/>
</dbReference>
<evidence type="ECO:0000256" key="1">
    <source>
        <dbReference type="SAM" id="SignalP"/>
    </source>
</evidence>
<dbReference type="KEGG" id="cbau:H1R16_02200"/>
<evidence type="ECO:0000313" key="5">
    <source>
        <dbReference type="Proteomes" id="UP000515349"/>
    </source>
</evidence>
<organism evidence="4 5">
    <name type="scientific">Marnyiella aurantia</name>
    <dbReference type="NCBI Taxonomy" id="2758037"/>
    <lineage>
        <taxon>Bacteria</taxon>
        <taxon>Pseudomonadati</taxon>
        <taxon>Bacteroidota</taxon>
        <taxon>Flavobacteriia</taxon>
        <taxon>Flavobacteriales</taxon>
        <taxon>Weeksellaceae</taxon>
        <taxon>Marnyiella</taxon>
    </lineage>
</organism>
<keyword evidence="1" id="KW-0732">Signal</keyword>
<dbReference type="Proteomes" id="UP000515349">
    <property type="component" value="Chromosome"/>
</dbReference>
<reference evidence="3" key="3">
    <citation type="submission" date="2020-07" db="EMBL/GenBank/DDBJ databases">
        <authorList>
            <person name="Yang C."/>
        </authorList>
    </citation>
    <scope>NUCLEOTIDE SEQUENCE</scope>
    <source>
        <strain evidence="3">Cx-624</strain>
    </source>
</reference>
<dbReference type="PANTHER" id="PTHR46825:SF9">
    <property type="entry name" value="BETA-LACTAMASE-RELATED DOMAIN-CONTAINING PROTEIN"/>
    <property type="match status" value="1"/>
</dbReference>
<gene>
    <name evidence="4" type="ORF">H1R16_02200</name>
    <name evidence="3" type="ORF">H2507_01070</name>
</gene>
<dbReference type="SUPFAM" id="SSF56601">
    <property type="entry name" value="beta-lactamase/transpeptidase-like"/>
    <property type="match status" value="1"/>
</dbReference>
<evidence type="ECO:0000313" key="4">
    <source>
        <dbReference type="EMBL" id="QMS98846.1"/>
    </source>
</evidence>
<feature type="domain" description="Beta-lactamase-related" evidence="2">
    <location>
        <begin position="30"/>
        <end position="336"/>
    </location>
</feature>
<dbReference type="Gene3D" id="3.40.710.10">
    <property type="entry name" value="DD-peptidase/beta-lactamase superfamily"/>
    <property type="match status" value="1"/>
</dbReference>
<keyword evidence="6" id="KW-1185">Reference proteome</keyword>
<dbReference type="InterPro" id="IPR012338">
    <property type="entry name" value="Beta-lactam/transpept-like"/>
</dbReference>
<feature type="signal peptide" evidence="1">
    <location>
        <begin position="1"/>
        <end position="18"/>
    </location>
</feature>
<reference evidence="4 5" key="1">
    <citation type="submission" date="2020-07" db="EMBL/GenBank/DDBJ databases">
        <title>Chryseobacterium sp.cx-624.</title>
        <authorList>
            <person name="Yang C."/>
        </authorList>
    </citation>
    <scope>NUCLEOTIDE SEQUENCE [LARGE SCALE GENOMIC DNA]</scope>
    <source>
        <strain evidence="4">Cx-624</strain>
        <strain evidence="5">cx-624</strain>
    </source>
</reference>
<proteinExistence type="predicted"/>
<protein>
    <submittedName>
        <fullName evidence="4">Beta-lactamase family protein</fullName>
    </submittedName>
</protein>
<evidence type="ECO:0000259" key="2">
    <source>
        <dbReference type="Pfam" id="PF00144"/>
    </source>
</evidence>
<dbReference type="AlphaFoldDB" id="A0A7D7QYL0"/>
<dbReference type="EMBL" id="JACEUX010000001">
    <property type="protein sequence ID" value="MBA5245750.1"/>
    <property type="molecule type" value="Genomic_DNA"/>
</dbReference>
<dbReference type="Pfam" id="PF00144">
    <property type="entry name" value="Beta-lactamase"/>
    <property type="match status" value="1"/>
</dbReference>
<accession>A0A7D7QYL0</accession>
<dbReference type="InterPro" id="IPR050491">
    <property type="entry name" value="AmpC-like"/>
</dbReference>
<name>A0A7D7QYL0_9FLAO</name>
<evidence type="ECO:0000313" key="3">
    <source>
        <dbReference type="EMBL" id="MBA5245750.1"/>
    </source>
</evidence>
<feature type="chain" id="PRO_5044656364" evidence="1">
    <location>
        <begin position="19"/>
        <end position="439"/>
    </location>
</feature>
<dbReference type="InterPro" id="IPR001466">
    <property type="entry name" value="Beta-lactam-related"/>
</dbReference>
<dbReference type="PANTHER" id="PTHR46825">
    <property type="entry name" value="D-ALANYL-D-ALANINE-CARBOXYPEPTIDASE/ENDOPEPTIDASE AMPH"/>
    <property type="match status" value="1"/>
</dbReference>
<dbReference type="Proteomes" id="UP000539710">
    <property type="component" value="Unassembled WGS sequence"/>
</dbReference>
<evidence type="ECO:0000313" key="6">
    <source>
        <dbReference type="Proteomes" id="UP000539710"/>
    </source>
</evidence>
<reference evidence="6" key="2">
    <citation type="submission" date="2020-07" db="EMBL/GenBank/DDBJ databases">
        <title>Flavobacterium sp. xlx-214.</title>
        <authorList>
            <person name="Yang C."/>
        </authorList>
    </citation>
    <scope>NUCLEOTIDE SEQUENCE [LARGE SCALE GENOMIC DNA]</scope>
    <source>
        <strain evidence="6">CX-624</strain>
    </source>
</reference>
<dbReference type="EMBL" id="CP059472">
    <property type="protein sequence ID" value="QMS98846.1"/>
    <property type="molecule type" value="Genomic_DNA"/>
</dbReference>